<sequence>IVVAVAFGIAMLDAFGAGDDRMVLLDATGGTNKYGYQLYSLVVVDDFREDVPVAFMLTSSQAAKEVKLFMDVSV</sequence>
<dbReference type="InterPro" id="IPR048324">
    <property type="entry name" value="ZSWIM1-3_RNaseH-like"/>
</dbReference>
<gene>
    <name evidence="2" type="ORF">JKP88DRAFT_136992</name>
</gene>
<evidence type="ECO:0000259" key="1">
    <source>
        <dbReference type="Pfam" id="PF21056"/>
    </source>
</evidence>
<protein>
    <recommendedName>
        <fullName evidence="1">ZSWIM1/3 RNaseH-like domain-containing protein</fullName>
    </recommendedName>
</protein>
<proteinExistence type="predicted"/>
<dbReference type="Pfam" id="PF21056">
    <property type="entry name" value="ZSWIM1-3_RNaseH-like"/>
    <property type="match status" value="1"/>
</dbReference>
<dbReference type="EMBL" id="JAFCMP010000074">
    <property type="protein sequence ID" value="KAG5188243.1"/>
    <property type="molecule type" value="Genomic_DNA"/>
</dbReference>
<name>A0A836CK44_9STRA</name>
<keyword evidence="3" id="KW-1185">Reference proteome</keyword>
<comment type="caution">
    <text evidence="2">The sequence shown here is derived from an EMBL/GenBank/DDBJ whole genome shotgun (WGS) entry which is preliminary data.</text>
</comment>
<reference evidence="2" key="1">
    <citation type="submission" date="2021-02" db="EMBL/GenBank/DDBJ databases">
        <title>First Annotated Genome of the Yellow-green Alga Tribonema minus.</title>
        <authorList>
            <person name="Mahan K.M."/>
        </authorList>
    </citation>
    <scope>NUCLEOTIDE SEQUENCE</scope>
    <source>
        <strain evidence="2">UTEX B ZZ1240</strain>
    </source>
</reference>
<feature type="non-terminal residue" evidence="2">
    <location>
        <position position="1"/>
    </location>
</feature>
<evidence type="ECO:0000313" key="3">
    <source>
        <dbReference type="Proteomes" id="UP000664859"/>
    </source>
</evidence>
<dbReference type="AlphaFoldDB" id="A0A836CK44"/>
<evidence type="ECO:0000313" key="2">
    <source>
        <dbReference type="EMBL" id="KAG5188243.1"/>
    </source>
</evidence>
<accession>A0A836CK44</accession>
<dbReference type="Proteomes" id="UP000664859">
    <property type="component" value="Unassembled WGS sequence"/>
</dbReference>
<feature type="domain" description="ZSWIM1/3 RNaseH-like" evidence="1">
    <location>
        <begin position="22"/>
        <end position="70"/>
    </location>
</feature>
<organism evidence="2 3">
    <name type="scientific">Tribonema minus</name>
    <dbReference type="NCBI Taxonomy" id="303371"/>
    <lineage>
        <taxon>Eukaryota</taxon>
        <taxon>Sar</taxon>
        <taxon>Stramenopiles</taxon>
        <taxon>Ochrophyta</taxon>
        <taxon>PX clade</taxon>
        <taxon>Xanthophyceae</taxon>
        <taxon>Tribonematales</taxon>
        <taxon>Tribonemataceae</taxon>
        <taxon>Tribonema</taxon>
    </lineage>
</organism>
<feature type="non-terminal residue" evidence="2">
    <location>
        <position position="74"/>
    </location>
</feature>
<dbReference type="OrthoDB" id="10031901at2759"/>